<dbReference type="EMBL" id="JXXN02002781">
    <property type="protein sequence ID" value="THD22406.1"/>
    <property type="molecule type" value="Genomic_DNA"/>
</dbReference>
<evidence type="ECO:0000256" key="1">
    <source>
        <dbReference type="SAM" id="SignalP"/>
    </source>
</evidence>
<proteinExistence type="predicted"/>
<feature type="signal peptide" evidence="1">
    <location>
        <begin position="1"/>
        <end position="22"/>
    </location>
</feature>
<keyword evidence="3" id="KW-1185">Reference proteome</keyword>
<keyword evidence="1" id="KW-0732">Signal</keyword>
<reference evidence="2" key="1">
    <citation type="submission" date="2019-03" db="EMBL/GenBank/DDBJ databases">
        <title>Improved annotation for the trematode Fasciola hepatica.</title>
        <authorList>
            <person name="Choi Y.-J."/>
            <person name="Martin J."/>
            <person name="Mitreva M."/>
        </authorList>
    </citation>
    <scope>NUCLEOTIDE SEQUENCE [LARGE SCALE GENOMIC DNA]</scope>
</reference>
<evidence type="ECO:0000313" key="2">
    <source>
        <dbReference type="EMBL" id="THD22406.1"/>
    </source>
</evidence>
<gene>
    <name evidence="2" type="ORF">D915_007000</name>
</gene>
<evidence type="ECO:0000313" key="3">
    <source>
        <dbReference type="Proteomes" id="UP000230066"/>
    </source>
</evidence>
<accession>A0A4E0R6K3</accession>
<comment type="caution">
    <text evidence="2">The sequence shown here is derived from an EMBL/GenBank/DDBJ whole genome shotgun (WGS) entry which is preliminary data.</text>
</comment>
<sequence length="272" mass="30639">MYRTIWIFCLVLLSSLAPGSLEAPVTKDIATPNSRQNKQPGSSTNIQTVIQSTNLFKDVSQVPGSTTRARARSSMRDLKPFEWLYKHLSDYLMCSYGEHTDCDKKLAKSMALEESITKLENLKKRLNEKPPMDETAKAPVDTIHSNAQIMSDFGYDITDKGYAKSMDPRPMDDFRIFGPNVPRGQFDKDGRLPLPSKMGEPFMRHTGPMNGPWPGLIKDERDFRNPPEIPRGPIGPVYENGPAEGDRFNPRNGPMNQGMPPYPFMSMPLFVP</sequence>
<feature type="chain" id="PRO_5020037761" evidence="1">
    <location>
        <begin position="23"/>
        <end position="272"/>
    </location>
</feature>
<dbReference type="AlphaFoldDB" id="A0A4E0R6K3"/>
<name>A0A4E0R6K3_FASHE</name>
<dbReference type="Proteomes" id="UP000230066">
    <property type="component" value="Unassembled WGS sequence"/>
</dbReference>
<protein>
    <submittedName>
        <fullName evidence="2">Uncharacterized protein</fullName>
    </submittedName>
</protein>
<organism evidence="2 3">
    <name type="scientific">Fasciola hepatica</name>
    <name type="common">Liver fluke</name>
    <dbReference type="NCBI Taxonomy" id="6192"/>
    <lineage>
        <taxon>Eukaryota</taxon>
        <taxon>Metazoa</taxon>
        <taxon>Spiralia</taxon>
        <taxon>Lophotrochozoa</taxon>
        <taxon>Platyhelminthes</taxon>
        <taxon>Trematoda</taxon>
        <taxon>Digenea</taxon>
        <taxon>Plagiorchiida</taxon>
        <taxon>Echinostomata</taxon>
        <taxon>Echinostomatoidea</taxon>
        <taxon>Fasciolidae</taxon>
        <taxon>Fasciola</taxon>
    </lineage>
</organism>